<dbReference type="Proteomes" id="UP001446871">
    <property type="component" value="Unassembled WGS sequence"/>
</dbReference>
<evidence type="ECO:0000313" key="3">
    <source>
        <dbReference type="Proteomes" id="UP001446871"/>
    </source>
</evidence>
<evidence type="ECO:0000313" key="2">
    <source>
        <dbReference type="EMBL" id="KAK8077267.1"/>
    </source>
</evidence>
<keyword evidence="3" id="KW-1185">Reference proteome</keyword>
<evidence type="ECO:0000256" key="1">
    <source>
        <dbReference type="SAM" id="Phobius"/>
    </source>
</evidence>
<reference evidence="2 3" key="1">
    <citation type="submission" date="2023-01" db="EMBL/GenBank/DDBJ databases">
        <title>Analysis of 21 Apiospora genomes using comparative genomics revels a genus with tremendous synthesis potential of carbohydrate active enzymes and secondary metabolites.</title>
        <authorList>
            <person name="Sorensen T."/>
        </authorList>
    </citation>
    <scope>NUCLEOTIDE SEQUENCE [LARGE SCALE GENOMIC DNA]</scope>
    <source>
        <strain evidence="2 3">CBS 83171</strain>
    </source>
</reference>
<sequence>MSASTQVMVQWSSALHTGGNHHHHLHHRRSHSLGGASALALHAARKQRHVALHARKQSVAISKQILLHELAPPSLSEIVWLVVLFFWAVFCCPVTRAAFRIIGWALDDWLPEATDIALSTDL</sequence>
<gene>
    <name evidence="2" type="ORF">PG996_003437</name>
</gene>
<protein>
    <submittedName>
        <fullName evidence="2">Uncharacterized protein</fullName>
    </submittedName>
</protein>
<feature type="transmembrane region" description="Helical" evidence="1">
    <location>
        <begin position="78"/>
        <end position="99"/>
    </location>
</feature>
<proteinExistence type="predicted"/>
<keyword evidence="1" id="KW-1133">Transmembrane helix</keyword>
<keyword evidence="1" id="KW-0472">Membrane</keyword>
<name>A0ABR1W199_9PEZI</name>
<accession>A0ABR1W199</accession>
<comment type="caution">
    <text evidence="2">The sequence shown here is derived from an EMBL/GenBank/DDBJ whole genome shotgun (WGS) entry which is preliminary data.</text>
</comment>
<organism evidence="2 3">
    <name type="scientific">Apiospora saccharicola</name>
    <dbReference type="NCBI Taxonomy" id="335842"/>
    <lineage>
        <taxon>Eukaryota</taxon>
        <taxon>Fungi</taxon>
        <taxon>Dikarya</taxon>
        <taxon>Ascomycota</taxon>
        <taxon>Pezizomycotina</taxon>
        <taxon>Sordariomycetes</taxon>
        <taxon>Xylariomycetidae</taxon>
        <taxon>Amphisphaeriales</taxon>
        <taxon>Apiosporaceae</taxon>
        <taxon>Apiospora</taxon>
    </lineage>
</organism>
<keyword evidence="1" id="KW-0812">Transmembrane</keyword>
<dbReference type="EMBL" id="JAQQWM010000002">
    <property type="protein sequence ID" value="KAK8077267.1"/>
    <property type="molecule type" value="Genomic_DNA"/>
</dbReference>